<feature type="transmembrane region" description="Helical" evidence="2">
    <location>
        <begin position="121"/>
        <end position="144"/>
    </location>
</feature>
<dbReference type="Pfam" id="PF20152">
    <property type="entry name" value="DUF6534"/>
    <property type="match status" value="1"/>
</dbReference>
<feature type="compositionally biased region" description="Low complexity" evidence="1">
    <location>
        <begin position="513"/>
        <end position="548"/>
    </location>
</feature>
<name>A0A8H5M044_9AGAR</name>
<feature type="region of interest" description="Disordered" evidence="1">
    <location>
        <begin position="499"/>
        <end position="586"/>
    </location>
</feature>
<dbReference type="Proteomes" id="UP000518752">
    <property type="component" value="Unassembled WGS sequence"/>
</dbReference>
<reference evidence="4 5" key="1">
    <citation type="journal article" date="2020" name="ISME J.">
        <title>Uncovering the hidden diversity of litter-decomposition mechanisms in mushroom-forming fungi.</title>
        <authorList>
            <person name="Floudas D."/>
            <person name="Bentzer J."/>
            <person name="Ahren D."/>
            <person name="Johansson T."/>
            <person name="Persson P."/>
            <person name="Tunlid A."/>
        </authorList>
    </citation>
    <scope>NUCLEOTIDE SEQUENCE [LARGE SCALE GENOMIC DNA]</scope>
    <source>
        <strain evidence="4 5">CBS 406.79</strain>
    </source>
</reference>
<organism evidence="4 5">
    <name type="scientific">Collybiopsis confluens</name>
    <dbReference type="NCBI Taxonomy" id="2823264"/>
    <lineage>
        <taxon>Eukaryota</taxon>
        <taxon>Fungi</taxon>
        <taxon>Dikarya</taxon>
        <taxon>Basidiomycota</taxon>
        <taxon>Agaricomycotina</taxon>
        <taxon>Agaricomycetes</taxon>
        <taxon>Agaricomycetidae</taxon>
        <taxon>Agaricales</taxon>
        <taxon>Marasmiineae</taxon>
        <taxon>Omphalotaceae</taxon>
        <taxon>Collybiopsis</taxon>
    </lineage>
</organism>
<feature type="compositionally biased region" description="Low complexity" evidence="1">
    <location>
        <begin position="623"/>
        <end position="644"/>
    </location>
</feature>
<comment type="caution">
    <text evidence="4">The sequence shown here is derived from an EMBL/GenBank/DDBJ whole genome shotgun (WGS) entry which is preliminary data.</text>
</comment>
<evidence type="ECO:0000313" key="4">
    <source>
        <dbReference type="EMBL" id="KAF5375756.1"/>
    </source>
</evidence>
<feature type="compositionally biased region" description="Acidic residues" evidence="1">
    <location>
        <begin position="503"/>
        <end position="512"/>
    </location>
</feature>
<dbReference type="PANTHER" id="PTHR40465:SF1">
    <property type="entry name" value="DUF6534 DOMAIN-CONTAINING PROTEIN"/>
    <property type="match status" value="1"/>
</dbReference>
<accession>A0A8H5M044</accession>
<sequence>MPTYDSTLGAFVIGSLISSALFGLFTCQVYVYNKTFPGESKWIRWGLVNTMWVIELAHTICTSHSVYFYAVTHFGDAEALFLAIPISLPVSLLFHSMITVLAQSYYSYRIARFSSNIRYPYIIPAVCCIFTFCILMGDIAVAAMEALIYTGKYSIETYFEKMEWLVVTPLVLRCSVDVIISVTMVYYLRQQRTTSAYRNTIAVVDKLILWAIETGVVTSLVGIALLICFLASRSTCKCYACLPPTHHWMILTFTCWERCMGRSDDDSSKNFLKCHASQHELSSYPPTNAVDYDCGYLNSSRILDLRPTFIAERFLNPFYVQNYLFTNHFQLIAMQASAMVSTSAALYHVVTYLTRPLTAVYPARTVMQLQMFLYNNLATQFLAETVLSPFTLVLTPTLLPPTPLYAACLQSGVEWPRWIHALGGQVLFVCVMEDTLKVRIGEVGDVVTVWSDELVGVSTRTSGSPMAAKLQAMLDSVRARNCSADKSITVSSVLTSTTAADVGNDDDSESVSDTESTTSSSLFSETSSTSSISSTSSSPVTKSSTLPSVEMAAASKAPVYVPRHRRNTTFSNTTQPQLLSRSQRHLARTTVDSSKVDVCRYMYEGGQTSVMTGGVMLGAVKPTNATPAASKPKTKPAAKVAKGPNSSNNWRVRV</sequence>
<gene>
    <name evidence="4" type="ORF">D9757_009014</name>
</gene>
<feature type="transmembrane region" description="Helical" evidence="2">
    <location>
        <begin position="79"/>
        <end position="101"/>
    </location>
</feature>
<keyword evidence="2" id="KW-0812">Transmembrane</keyword>
<evidence type="ECO:0000256" key="2">
    <source>
        <dbReference type="SAM" id="Phobius"/>
    </source>
</evidence>
<evidence type="ECO:0000256" key="1">
    <source>
        <dbReference type="SAM" id="MobiDB-lite"/>
    </source>
</evidence>
<evidence type="ECO:0000259" key="3">
    <source>
        <dbReference type="Pfam" id="PF20152"/>
    </source>
</evidence>
<feature type="transmembrane region" description="Helical" evidence="2">
    <location>
        <begin position="45"/>
        <end position="67"/>
    </location>
</feature>
<dbReference type="EMBL" id="JAACJN010000095">
    <property type="protein sequence ID" value="KAF5375756.1"/>
    <property type="molecule type" value="Genomic_DNA"/>
</dbReference>
<feature type="transmembrane region" description="Helical" evidence="2">
    <location>
        <begin position="12"/>
        <end position="33"/>
    </location>
</feature>
<proteinExistence type="predicted"/>
<dbReference type="AlphaFoldDB" id="A0A8H5M044"/>
<feature type="compositionally biased region" description="Polar residues" evidence="1">
    <location>
        <begin position="568"/>
        <end position="581"/>
    </location>
</feature>
<keyword evidence="2" id="KW-0472">Membrane</keyword>
<keyword evidence="2" id="KW-1133">Transmembrane helix</keyword>
<feature type="compositionally biased region" description="Polar residues" evidence="1">
    <location>
        <begin position="645"/>
        <end position="654"/>
    </location>
</feature>
<dbReference type="InterPro" id="IPR045339">
    <property type="entry name" value="DUF6534"/>
</dbReference>
<feature type="transmembrane region" description="Helical" evidence="2">
    <location>
        <begin position="207"/>
        <end position="232"/>
    </location>
</feature>
<feature type="domain" description="DUF6534" evidence="3">
    <location>
        <begin position="175"/>
        <end position="236"/>
    </location>
</feature>
<feature type="transmembrane region" description="Helical" evidence="2">
    <location>
        <begin position="164"/>
        <end position="187"/>
    </location>
</feature>
<dbReference type="OrthoDB" id="19928at2759"/>
<evidence type="ECO:0000313" key="5">
    <source>
        <dbReference type="Proteomes" id="UP000518752"/>
    </source>
</evidence>
<protein>
    <recommendedName>
        <fullName evidence="3">DUF6534 domain-containing protein</fullName>
    </recommendedName>
</protein>
<feature type="region of interest" description="Disordered" evidence="1">
    <location>
        <begin position="623"/>
        <end position="654"/>
    </location>
</feature>
<dbReference type="PANTHER" id="PTHR40465">
    <property type="entry name" value="CHROMOSOME 1, WHOLE GENOME SHOTGUN SEQUENCE"/>
    <property type="match status" value="1"/>
</dbReference>
<keyword evidence="5" id="KW-1185">Reference proteome</keyword>